<keyword evidence="6 10" id="KW-0472">Membrane</keyword>
<keyword evidence="7 9" id="KW-0675">Receptor</keyword>
<feature type="transmembrane region" description="Helical" evidence="10">
    <location>
        <begin position="269"/>
        <end position="297"/>
    </location>
</feature>
<dbReference type="GO" id="GO:0005886">
    <property type="term" value="C:plasma membrane"/>
    <property type="evidence" value="ECO:0007669"/>
    <property type="project" value="UniProtKB-SubCell"/>
</dbReference>
<dbReference type="PROSITE" id="PS50262">
    <property type="entry name" value="G_PROTEIN_RECEP_F1_2"/>
    <property type="match status" value="1"/>
</dbReference>
<keyword evidence="8 9" id="KW-0807">Transducer</keyword>
<evidence type="ECO:0000256" key="10">
    <source>
        <dbReference type="RuleBase" id="RU363047"/>
    </source>
</evidence>
<evidence type="ECO:0000256" key="3">
    <source>
        <dbReference type="ARBA" id="ARBA00022692"/>
    </source>
</evidence>
<dbReference type="PRINTS" id="PR00245">
    <property type="entry name" value="OLFACTORYR"/>
</dbReference>
<evidence type="ECO:0000256" key="5">
    <source>
        <dbReference type="ARBA" id="ARBA00023040"/>
    </source>
</evidence>
<dbReference type="GO" id="GO:0004984">
    <property type="term" value="F:olfactory receptor activity"/>
    <property type="evidence" value="ECO:0007669"/>
    <property type="project" value="InterPro"/>
</dbReference>
<sequence>MEFPFFKLGNSTEALLCELSPLCLFFSSLYTFTITALPFCFLLQILCRFPRFYVVSLVHSKVFWVTLNSKFITVNRMAGDNDIFILLGLTHCPEVEVVLFVLFLAIYVTTLVGNIGIIMLIHINSCLHTPMYFFLSNLAFLDLSYSSAIAPKMLVNFLAQSKTISFTCCAMQMYLFAAFADAECLILAAMAYDRYVAVCNPLLYMPIMSRRVCVSLIAGAYISGSVSSLIHTSSTFSLSFCGSNVINHFFCDIPPLLALSCSDTHINELLLFSLCGFIQTSTFLVILISYAYVLAAILRIHSTEGRHKAFNTCTSHLIAVALFYGTLLFMYLRPSSSYSLDADKVVSVFYTVVFPMLNPLIYSLRNKEVKEALIRIFHKPHSQ</sequence>
<dbReference type="AlphaFoldDB" id="A0A8C4W467"/>
<evidence type="ECO:0000256" key="9">
    <source>
        <dbReference type="RuleBase" id="RU000688"/>
    </source>
</evidence>
<name>A0A8C4W467_9SAUR</name>
<dbReference type="InterPro" id="IPR017452">
    <property type="entry name" value="GPCR_Rhodpsn_7TM"/>
</dbReference>
<reference evidence="12" key="1">
    <citation type="submission" date="2025-08" db="UniProtKB">
        <authorList>
            <consortium name="Ensembl"/>
        </authorList>
    </citation>
    <scope>IDENTIFICATION</scope>
</reference>
<evidence type="ECO:0000256" key="7">
    <source>
        <dbReference type="ARBA" id="ARBA00023170"/>
    </source>
</evidence>
<dbReference type="InterPro" id="IPR000276">
    <property type="entry name" value="GPCR_Rhodpsn"/>
</dbReference>
<evidence type="ECO:0000256" key="8">
    <source>
        <dbReference type="ARBA" id="ARBA00023224"/>
    </source>
</evidence>
<dbReference type="CDD" id="cd15230">
    <property type="entry name" value="7tmA_OR5-like"/>
    <property type="match status" value="1"/>
</dbReference>
<feature type="transmembrane region" description="Helical" evidence="10">
    <location>
        <begin position="97"/>
        <end position="120"/>
    </location>
</feature>
<dbReference type="GeneTree" id="ENSGT01150000286921"/>
<organism evidence="12 13">
    <name type="scientific">Gopherus evgoodei</name>
    <name type="common">Goodes thornscrub tortoise</name>
    <dbReference type="NCBI Taxonomy" id="1825980"/>
    <lineage>
        <taxon>Eukaryota</taxon>
        <taxon>Metazoa</taxon>
        <taxon>Chordata</taxon>
        <taxon>Craniata</taxon>
        <taxon>Vertebrata</taxon>
        <taxon>Euteleostomi</taxon>
        <taxon>Archelosauria</taxon>
        <taxon>Testudinata</taxon>
        <taxon>Testudines</taxon>
        <taxon>Cryptodira</taxon>
        <taxon>Durocryptodira</taxon>
        <taxon>Testudinoidea</taxon>
        <taxon>Testudinidae</taxon>
        <taxon>Gopherus</taxon>
    </lineage>
</organism>
<feature type="domain" description="G-protein coupled receptors family 1 profile" evidence="11">
    <location>
        <begin position="113"/>
        <end position="362"/>
    </location>
</feature>
<dbReference type="PANTHER" id="PTHR48018">
    <property type="entry name" value="OLFACTORY RECEPTOR"/>
    <property type="match status" value="1"/>
</dbReference>
<comment type="subcellular location">
    <subcellularLocation>
        <location evidence="10">Cell membrane</location>
        <topology evidence="10">Multi-pass membrane protein</topology>
    </subcellularLocation>
    <subcellularLocation>
        <location evidence="2">Membrane</location>
        <topology evidence="2">Multi-pass membrane protein</topology>
    </subcellularLocation>
</comment>
<dbReference type="Gene3D" id="1.20.1070.10">
    <property type="entry name" value="Rhodopsin 7-helix transmembrane proteins"/>
    <property type="match status" value="1"/>
</dbReference>
<keyword evidence="10" id="KW-0716">Sensory transduction</keyword>
<keyword evidence="5 9" id="KW-0297">G-protein coupled receptor</keyword>
<accession>A0A8C4W467</accession>
<feature type="transmembrane region" description="Helical" evidence="10">
    <location>
        <begin position="212"/>
        <end position="230"/>
    </location>
</feature>
<dbReference type="FunFam" id="1.20.1070.10:FF:000003">
    <property type="entry name" value="Olfactory receptor"/>
    <property type="match status" value="1"/>
</dbReference>
<feature type="transmembrane region" description="Helical" evidence="10">
    <location>
        <begin position="171"/>
        <end position="192"/>
    </location>
</feature>
<evidence type="ECO:0000313" key="13">
    <source>
        <dbReference type="Proteomes" id="UP000694390"/>
    </source>
</evidence>
<keyword evidence="4 10" id="KW-1133">Transmembrane helix</keyword>
<comment type="function">
    <text evidence="1">Odorant receptor.</text>
</comment>
<feature type="transmembrane region" description="Helical" evidence="10">
    <location>
        <begin position="21"/>
        <end position="46"/>
    </location>
</feature>
<keyword evidence="13" id="KW-1185">Reference proteome</keyword>
<keyword evidence="10" id="KW-1003">Cell membrane</keyword>
<dbReference type="InterPro" id="IPR000725">
    <property type="entry name" value="Olfact_rcpt"/>
</dbReference>
<dbReference type="Pfam" id="PF13853">
    <property type="entry name" value="7tm_4"/>
    <property type="match status" value="1"/>
</dbReference>
<evidence type="ECO:0000256" key="4">
    <source>
        <dbReference type="ARBA" id="ARBA00022989"/>
    </source>
</evidence>
<dbReference type="Proteomes" id="UP000694390">
    <property type="component" value="Unassembled WGS sequence"/>
</dbReference>
<dbReference type="GO" id="GO:0004930">
    <property type="term" value="F:G protein-coupled receptor activity"/>
    <property type="evidence" value="ECO:0007669"/>
    <property type="project" value="UniProtKB-KW"/>
</dbReference>
<dbReference type="PROSITE" id="PS00237">
    <property type="entry name" value="G_PROTEIN_RECEP_F1_1"/>
    <property type="match status" value="1"/>
</dbReference>
<dbReference type="SUPFAM" id="SSF81321">
    <property type="entry name" value="Family A G protein-coupled receptor-like"/>
    <property type="match status" value="1"/>
</dbReference>
<feature type="transmembrane region" description="Helical" evidence="10">
    <location>
        <begin position="309"/>
        <end position="332"/>
    </location>
</feature>
<evidence type="ECO:0000313" key="12">
    <source>
        <dbReference type="Ensembl" id="ENSGEVP00005010459.1"/>
    </source>
</evidence>
<dbReference type="Ensembl" id="ENSGEVT00005010963.1">
    <property type="protein sequence ID" value="ENSGEVP00005010459.1"/>
    <property type="gene ID" value="ENSGEVG00005007357.1"/>
</dbReference>
<reference evidence="12" key="2">
    <citation type="submission" date="2025-09" db="UniProtKB">
        <authorList>
            <consortium name="Ensembl"/>
        </authorList>
    </citation>
    <scope>IDENTIFICATION</scope>
</reference>
<keyword evidence="10" id="KW-0552">Olfaction</keyword>
<feature type="transmembrane region" description="Helical" evidence="10">
    <location>
        <begin position="344"/>
        <end position="364"/>
    </location>
</feature>
<comment type="similarity">
    <text evidence="9">Belongs to the G-protein coupled receptor 1 family.</text>
</comment>
<protein>
    <recommendedName>
        <fullName evidence="10">Olfactory receptor</fullName>
    </recommendedName>
</protein>
<evidence type="ECO:0000256" key="6">
    <source>
        <dbReference type="ARBA" id="ARBA00023136"/>
    </source>
</evidence>
<evidence type="ECO:0000256" key="2">
    <source>
        <dbReference type="ARBA" id="ARBA00004141"/>
    </source>
</evidence>
<proteinExistence type="inferred from homology"/>
<dbReference type="PRINTS" id="PR00237">
    <property type="entry name" value="GPCRRHODOPSN"/>
</dbReference>
<evidence type="ECO:0000256" key="1">
    <source>
        <dbReference type="ARBA" id="ARBA00002936"/>
    </source>
</evidence>
<evidence type="ECO:0000259" key="11">
    <source>
        <dbReference type="PROSITE" id="PS50262"/>
    </source>
</evidence>
<keyword evidence="3 9" id="KW-0812">Transmembrane</keyword>
<feature type="transmembrane region" description="Helical" evidence="10">
    <location>
        <begin position="132"/>
        <end position="151"/>
    </location>
</feature>
<dbReference type="OrthoDB" id="9890226at2759"/>